<protein>
    <submittedName>
        <fullName evidence="2">Uncharacterized protein</fullName>
    </submittedName>
</protein>
<sequence length="84" mass="8657">MPVVSPVGVMGCHLQVASHGAIVDVILLSPVLTFMMSSIKGGAFSRDSGLTRADSGACFHDARTRLPSATPTHSHKSPDKAANG</sequence>
<reference evidence="2" key="1">
    <citation type="submission" date="2022-10" db="EMBL/GenBank/DDBJ databases">
        <title>Puccinia triticina Genome sequencing and assembly.</title>
        <authorList>
            <person name="Li C."/>
        </authorList>
    </citation>
    <scope>NUCLEOTIDE SEQUENCE</scope>
    <source>
        <strain evidence="2">Pt15</strain>
    </source>
</reference>
<accession>A0ABY7C7F5</accession>
<proteinExistence type="predicted"/>
<feature type="region of interest" description="Disordered" evidence="1">
    <location>
        <begin position="61"/>
        <end position="84"/>
    </location>
</feature>
<evidence type="ECO:0000256" key="1">
    <source>
        <dbReference type="SAM" id="MobiDB-lite"/>
    </source>
</evidence>
<organism evidence="2 3">
    <name type="scientific">Puccinia triticina</name>
    <dbReference type="NCBI Taxonomy" id="208348"/>
    <lineage>
        <taxon>Eukaryota</taxon>
        <taxon>Fungi</taxon>
        <taxon>Dikarya</taxon>
        <taxon>Basidiomycota</taxon>
        <taxon>Pucciniomycotina</taxon>
        <taxon>Pucciniomycetes</taxon>
        <taxon>Pucciniales</taxon>
        <taxon>Pucciniaceae</taxon>
        <taxon>Puccinia</taxon>
    </lineage>
</organism>
<dbReference type="GeneID" id="77806138"/>
<keyword evidence="3" id="KW-1185">Reference proteome</keyword>
<dbReference type="RefSeq" id="XP_053016454.1">
    <property type="nucleotide sequence ID" value="XM_053165243.1"/>
</dbReference>
<gene>
    <name evidence="2" type="ORF">PtA15_1A237</name>
</gene>
<evidence type="ECO:0000313" key="3">
    <source>
        <dbReference type="Proteomes" id="UP001164743"/>
    </source>
</evidence>
<dbReference type="Proteomes" id="UP001164743">
    <property type="component" value="Chromosome 1A"/>
</dbReference>
<dbReference type="EMBL" id="CP110421">
    <property type="protein sequence ID" value="WAQ80899.1"/>
    <property type="molecule type" value="Genomic_DNA"/>
</dbReference>
<name>A0ABY7C7F5_9BASI</name>
<evidence type="ECO:0000313" key="2">
    <source>
        <dbReference type="EMBL" id="WAQ80899.1"/>
    </source>
</evidence>